<evidence type="ECO:0000313" key="2">
    <source>
        <dbReference type="Proteomes" id="UP000831701"/>
    </source>
</evidence>
<accession>A0ACB8VMA1</accession>
<organism evidence="1 2">
    <name type="scientific">Scortum barcoo</name>
    <name type="common">barcoo grunter</name>
    <dbReference type="NCBI Taxonomy" id="214431"/>
    <lineage>
        <taxon>Eukaryota</taxon>
        <taxon>Metazoa</taxon>
        <taxon>Chordata</taxon>
        <taxon>Craniata</taxon>
        <taxon>Vertebrata</taxon>
        <taxon>Euteleostomi</taxon>
        <taxon>Actinopterygii</taxon>
        <taxon>Neopterygii</taxon>
        <taxon>Teleostei</taxon>
        <taxon>Neoteleostei</taxon>
        <taxon>Acanthomorphata</taxon>
        <taxon>Eupercaria</taxon>
        <taxon>Centrarchiformes</taxon>
        <taxon>Terapontoidei</taxon>
        <taxon>Terapontidae</taxon>
        <taxon>Scortum</taxon>
    </lineage>
</organism>
<sequence>MSRLTRFCFSSCGRSLEFLYGKDQTEGPSAQGTSQQPKNANQTERPCPSYKQFLEYRSSKSKERQSFNYGLRGRHPAKERKQRVQINIGLMVPNGTDGADLRPLRGKTLPLFVDPEVAAPDVLKQAVQKMRKFNKDMQEGPYVLLYPDCSEVVHVPGSERPFKLAEYKKELGKPYSRITFFICLETHFKGVFDASASDSEIVITSRSTAEFNRADTVIENAASVDALQECIMRHSTMLQTAGCLRHVAAVEEKNKIVADYLRWYIIDRNSSVTDRFKDGLSALQFLTALQQHPSLLTPVLCHSAKRLTGFELERLFKPDLSPSGRTWNVTLQGGKKPELQWEVERYRLEIIGFTSIASPYSRGSGTQLLERGWTLHYSGVAQGERRQAGLVWASLHLWVRDKSLAVVCAYGPNRSTEYPAFLESLGGVLDSAPTGDSIVLLGDFNAHVGRAATVTPGGA</sequence>
<reference evidence="1" key="1">
    <citation type="submission" date="2022-04" db="EMBL/GenBank/DDBJ databases">
        <title>Jade perch genome.</title>
        <authorList>
            <person name="Chao B."/>
        </authorList>
    </citation>
    <scope>NUCLEOTIDE SEQUENCE</scope>
    <source>
        <strain evidence="1">CB-2022</strain>
    </source>
</reference>
<name>A0ACB8VMA1_9TELE</name>
<comment type="caution">
    <text evidence="1">The sequence shown here is derived from an EMBL/GenBank/DDBJ whole genome shotgun (WGS) entry which is preliminary data.</text>
</comment>
<protein>
    <submittedName>
        <fullName evidence="1">Uncharacterized protein</fullName>
    </submittedName>
</protein>
<dbReference type="EMBL" id="CM041549">
    <property type="protein sequence ID" value="KAI3356732.1"/>
    <property type="molecule type" value="Genomic_DNA"/>
</dbReference>
<evidence type="ECO:0000313" key="1">
    <source>
        <dbReference type="EMBL" id="KAI3356732.1"/>
    </source>
</evidence>
<keyword evidence="2" id="KW-1185">Reference proteome</keyword>
<dbReference type="Proteomes" id="UP000831701">
    <property type="component" value="Chromosome 19"/>
</dbReference>
<proteinExistence type="predicted"/>
<gene>
    <name evidence="1" type="ORF">L3Q82_003407</name>
</gene>